<dbReference type="PROSITE" id="PS00562">
    <property type="entry name" value="CBM1_1"/>
    <property type="match status" value="1"/>
</dbReference>
<keyword evidence="12" id="KW-1185">Reference proteome</keyword>
<evidence type="ECO:0000256" key="2">
    <source>
        <dbReference type="ARBA" id="ARBA00005641"/>
    </source>
</evidence>
<evidence type="ECO:0000256" key="3">
    <source>
        <dbReference type="ARBA" id="ARBA00012601"/>
    </source>
</evidence>
<keyword evidence="4 9" id="KW-0732">Signal</keyword>
<dbReference type="Pfam" id="PF00734">
    <property type="entry name" value="CBM_1"/>
    <property type="match status" value="1"/>
</dbReference>
<dbReference type="Pfam" id="PF00150">
    <property type="entry name" value="Cellulase"/>
    <property type="match status" value="1"/>
</dbReference>
<evidence type="ECO:0000256" key="8">
    <source>
        <dbReference type="SAM" id="MobiDB-lite"/>
    </source>
</evidence>
<dbReference type="STRING" id="933084.A0A067Q1A0"/>
<evidence type="ECO:0000259" key="10">
    <source>
        <dbReference type="PROSITE" id="PS51164"/>
    </source>
</evidence>
<dbReference type="GO" id="GO:0005576">
    <property type="term" value="C:extracellular region"/>
    <property type="evidence" value="ECO:0007669"/>
    <property type="project" value="InterPro"/>
</dbReference>
<dbReference type="PANTHER" id="PTHR34142:SF5">
    <property type="entry name" value="CBM1 DOMAIN-CONTAINING PROTEIN"/>
    <property type="match status" value="1"/>
</dbReference>
<feature type="signal peptide" evidence="9">
    <location>
        <begin position="1"/>
        <end position="23"/>
    </location>
</feature>
<dbReference type="GO" id="GO:0008810">
    <property type="term" value="F:cellulase activity"/>
    <property type="evidence" value="ECO:0007669"/>
    <property type="project" value="UniProtKB-EC"/>
</dbReference>
<dbReference type="InterPro" id="IPR035971">
    <property type="entry name" value="CBD_sf"/>
</dbReference>
<dbReference type="EMBL" id="KL197722">
    <property type="protein sequence ID" value="KDQ56366.1"/>
    <property type="molecule type" value="Genomic_DNA"/>
</dbReference>
<dbReference type="GO" id="GO:0030248">
    <property type="term" value="F:cellulose binding"/>
    <property type="evidence" value="ECO:0007669"/>
    <property type="project" value="InterPro"/>
</dbReference>
<organism evidence="11 12">
    <name type="scientific">Jaapia argillacea MUCL 33604</name>
    <dbReference type="NCBI Taxonomy" id="933084"/>
    <lineage>
        <taxon>Eukaryota</taxon>
        <taxon>Fungi</taxon>
        <taxon>Dikarya</taxon>
        <taxon>Basidiomycota</taxon>
        <taxon>Agaricomycotina</taxon>
        <taxon>Agaricomycetes</taxon>
        <taxon>Agaricomycetidae</taxon>
        <taxon>Jaapiales</taxon>
        <taxon>Jaapiaceae</taxon>
        <taxon>Jaapia</taxon>
    </lineage>
</organism>
<feature type="domain" description="CBM1" evidence="10">
    <location>
        <begin position="21"/>
        <end position="57"/>
    </location>
</feature>
<sequence length="229" mass="24292">MRGDWFPKAKLLTLFAYSVRAQAALYGQCGGLGWTGSTTCVSGTYCSVMNAYYSQCLPIASTVIVTTTVQPTSSNPTTTPTTLSTTSSAPAPSGTGTLRFVGVNIAGFDFGCSTNGTYTPGNTEPPLAVLDGADGVGQMTHYYSEGFNVFRLPVCWQYLTDGTIDTVDSTNFARYDTLVKACLATGAYCIIDLHNYARFNGQVIGQGGPTNAQFADIWSFLAAEYAPDT</sequence>
<proteinExistence type="inferred from homology"/>
<dbReference type="PROSITE" id="PS51164">
    <property type="entry name" value="CBM1_2"/>
    <property type="match status" value="1"/>
</dbReference>
<dbReference type="SUPFAM" id="SSF51445">
    <property type="entry name" value="(Trans)glycosidases"/>
    <property type="match status" value="1"/>
</dbReference>
<dbReference type="PANTHER" id="PTHR34142">
    <property type="entry name" value="ENDO-BETA-1,4-GLUCANASE A"/>
    <property type="match status" value="1"/>
</dbReference>
<dbReference type="AlphaFoldDB" id="A0A067Q1A0"/>
<feature type="chain" id="PRO_5001643652" description="cellulase" evidence="9">
    <location>
        <begin position="24"/>
        <end position="229"/>
    </location>
</feature>
<dbReference type="GO" id="GO:0009251">
    <property type="term" value="P:glucan catabolic process"/>
    <property type="evidence" value="ECO:0007669"/>
    <property type="project" value="TreeGrafter"/>
</dbReference>
<dbReference type="Gene3D" id="3.20.20.80">
    <property type="entry name" value="Glycosidases"/>
    <property type="match status" value="1"/>
</dbReference>
<evidence type="ECO:0000256" key="7">
    <source>
        <dbReference type="RuleBase" id="RU361153"/>
    </source>
</evidence>
<reference evidence="12" key="1">
    <citation type="journal article" date="2014" name="Proc. Natl. Acad. Sci. U.S.A.">
        <title>Extensive sampling of basidiomycete genomes demonstrates inadequacy of the white-rot/brown-rot paradigm for wood decay fungi.</title>
        <authorList>
            <person name="Riley R."/>
            <person name="Salamov A.A."/>
            <person name="Brown D.W."/>
            <person name="Nagy L.G."/>
            <person name="Floudas D."/>
            <person name="Held B.W."/>
            <person name="Levasseur A."/>
            <person name="Lombard V."/>
            <person name="Morin E."/>
            <person name="Otillar R."/>
            <person name="Lindquist E.A."/>
            <person name="Sun H."/>
            <person name="LaButti K.M."/>
            <person name="Schmutz J."/>
            <person name="Jabbour D."/>
            <person name="Luo H."/>
            <person name="Baker S.E."/>
            <person name="Pisabarro A.G."/>
            <person name="Walton J.D."/>
            <person name="Blanchette R.A."/>
            <person name="Henrissat B."/>
            <person name="Martin F."/>
            <person name="Cullen D."/>
            <person name="Hibbett D.S."/>
            <person name="Grigoriev I.V."/>
        </authorList>
    </citation>
    <scope>NUCLEOTIDE SEQUENCE [LARGE SCALE GENOMIC DNA]</scope>
    <source>
        <strain evidence="12">MUCL 33604</strain>
    </source>
</reference>
<evidence type="ECO:0000256" key="1">
    <source>
        <dbReference type="ARBA" id="ARBA00000966"/>
    </source>
</evidence>
<dbReference type="InterPro" id="IPR017853">
    <property type="entry name" value="GH"/>
</dbReference>
<dbReference type="Proteomes" id="UP000027265">
    <property type="component" value="Unassembled WGS sequence"/>
</dbReference>
<feature type="region of interest" description="Disordered" evidence="8">
    <location>
        <begin position="70"/>
        <end position="91"/>
    </location>
</feature>
<accession>A0A067Q1A0</accession>
<gene>
    <name evidence="11" type="ORF">JAAARDRAFT_310124</name>
</gene>
<evidence type="ECO:0000256" key="6">
    <source>
        <dbReference type="ARBA" id="ARBA00023295"/>
    </source>
</evidence>
<dbReference type="EC" id="3.2.1.4" evidence="3"/>
<dbReference type="InterPro" id="IPR000254">
    <property type="entry name" value="CBD"/>
</dbReference>
<dbReference type="InParanoid" id="A0A067Q1A0"/>
<protein>
    <recommendedName>
        <fullName evidence="3">cellulase</fullName>
        <ecNumber evidence="3">3.2.1.4</ecNumber>
    </recommendedName>
</protein>
<keyword evidence="5 7" id="KW-0378">Hydrolase</keyword>
<comment type="similarity">
    <text evidence="2 7">Belongs to the glycosyl hydrolase 5 (cellulase A) family.</text>
</comment>
<name>A0A067Q1A0_9AGAM</name>
<dbReference type="OrthoDB" id="2119228at2759"/>
<dbReference type="SUPFAM" id="SSF57180">
    <property type="entry name" value="Cellulose-binding domain"/>
    <property type="match status" value="1"/>
</dbReference>
<dbReference type="SMART" id="SM00236">
    <property type="entry name" value="fCBD"/>
    <property type="match status" value="1"/>
</dbReference>
<keyword evidence="6 7" id="KW-0326">Glycosidase</keyword>
<dbReference type="InterPro" id="IPR001547">
    <property type="entry name" value="Glyco_hydro_5"/>
</dbReference>
<comment type="catalytic activity">
    <reaction evidence="1">
        <text>Endohydrolysis of (1-&gt;4)-beta-D-glucosidic linkages in cellulose, lichenin and cereal beta-D-glucans.</text>
        <dbReference type="EC" id="3.2.1.4"/>
    </reaction>
</comment>
<evidence type="ECO:0000313" key="11">
    <source>
        <dbReference type="EMBL" id="KDQ56366.1"/>
    </source>
</evidence>
<evidence type="ECO:0000313" key="12">
    <source>
        <dbReference type="Proteomes" id="UP000027265"/>
    </source>
</evidence>
<evidence type="ECO:0000256" key="4">
    <source>
        <dbReference type="ARBA" id="ARBA00022729"/>
    </source>
</evidence>
<dbReference type="HOGENOM" id="CLU_1209980_0_0_1"/>
<evidence type="ECO:0000256" key="9">
    <source>
        <dbReference type="SAM" id="SignalP"/>
    </source>
</evidence>
<evidence type="ECO:0000256" key="5">
    <source>
        <dbReference type="ARBA" id="ARBA00022801"/>
    </source>
</evidence>